<evidence type="ECO:0000256" key="4">
    <source>
        <dbReference type="ARBA" id="ARBA00023136"/>
    </source>
</evidence>
<feature type="transmembrane region" description="Helical" evidence="5">
    <location>
        <begin position="143"/>
        <end position="162"/>
    </location>
</feature>
<evidence type="ECO:0000256" key="5">
    <source>
        <dbReference type="SAM" id="Phobius"/>
    </source>
</evidence>
<feature type="transmembrane region" description="Helical" evidence="5">
    <location>
        <begin position="279"/>
        <end position="301"/>
    </location>
</feature>
<proteinExistence type="predicted"/>
<comment type="subcellular location">
    <subcellularLocation>
        <location evidence="1">Membrane</location>
        <topology evidence="1">Multi-pass membrane protein</topology>
    </subcellularLocation>
</comment>
<feature type="transmembrane region" description="Helical" evidence="5">
    <location>
        <begin position="118"/>
        <end position="137"/>
    </location>
</feature>
<organism evidence="6 7">
    <name type="scientific">Caenorhabditis japonica</name>
    <dbReference type="NCBI Taxonomy" id="281687"/>
    <lineage>
        <taxon>Eukaryota</taxon>
        <taxon>Metazoa</taxon>
        <taxon>Ecdysozoa</taxon>
        <taxon>Nematoda</taxon>
        <taxon>Chromadorea</taxon>
        <taxon>Rhabditida</taxon>
        <taxon>Rhabditina</taxon>
        <taxon>Rhabditomorpha</taxon>
        <taxon>Rhabditoidea</taxon>
        <taxon>Rhabditidae</taxon>
        <taxon>Peloderinae</taxon>
        <taxon>Caenorhabditis</taxon>
    </lineage>
</organism>
<dbReference type="InterPro" id="IPR002781">
    <property type="entry name" value="TM_pro_TauE-like"/>
</dbReference>
<evidence type="ECO:0008006" key="8">
    <source>
        <dbReference type="Google" id="ProtNLM"/>
    </source>
</evidence>
<keyword evidence="2 5" id="KW-0812">Transmembrane</keyword>
<reference evidence="7" key="1">
    <citation type="submission" date="2010-08" db="EMBL/GenBank/DDBJ databases">
        <authorList>
            <consortium name="Caenorhabditis japonica Sequencing Consortium"/>
            <person name="Wilson R.K."/>
        </authorList>
    </citation>
    <scope>NUCLEOTIDE SEQUENCE [LARGE SCALE GENOMIC DNA]</scope>
    <source>
        <strain evidence="7">DF5081</strain>
    </source>
</reference>
<evidence type="ECO:0000256" key="1">
    <source>
        <dbReference type="ARBA" id="ARBA00004141"/>
    </source>
</evidence>
<dbReference type="PANTHER" id="PTHR31154:SF3">
    <property type="entry name" value="PROTEIN CBG11935"/>
    <property type="match status" value="1"/>
</dbReference>
<sequence length="412" mass="46124">MGSWFQKYLLEGQQLDEKHVEKINNFPSDPSFSDYILIKYRKFVAVLIPLVLIHAIWWATAIRHDFFPWYKDYWHMPVTMIVGALISGMTAEGAGAVAFPVMTLILHLAPSIARDFSLMIQSVGMMAAMVCVVFMKVKFEVRAVIFGILGAIPGFIFGVHYIDPLFSGPQKKMMFVSIWTAFAFALGLLNAQKKRSTFVKIPEFYGWKALVLFITGIVGGVFDAFAGSGIDICMFSIVTLLFRVSEKTATPTTMILKGIVSAFGFWYRGVMMGDISDVAWKYFTCTIPVVATMAPVGSFLGSHLHRQVIAALIYVLEAASMIGFLLTKPGWLLIVTSCMFVYYFFLFDLSTSKCYSNNHLRRICILHNNFQDRGIATPTNRGKASGRGKSNAYLKNGNDEIALYCSCRHGYL</sequence>
<dbReference type="GO" id="GO:0016020">
    <property type="term" value="C:membrane"/>
    <property type="evidence" value="ECO:0007669"/>
    <property type="project" value="UniProtKB-SubCell"/>
</dbReference>
<evidence type="ECO:0000256" key="3">
    <source>
        <dbReference type="ARBA" id="ARBA00022989"/>
    </source>
</evidence>
<dbReference type="AlphaFoldDB" id="A0A8R1DL68"/>
<keyword evidence="4 5" id="KW-0472">Membrane</keyword>
<dbReference type="Proteomes" id="UP000005237">
    <property type="component" value="Unassembled WGS sequence"/>
</dbReference>
<feature type="transmembrane region" description="Helical" evidence="5">
    <location>
        <begin position="211"/>
        <end position="242"/>
    </location>
</feature>
<keyword evidence="3 5" id="KW-1133">Transmembrane helix</keyword>
<dbReference type="PANTHER" id="PTHR31154">
    <property type="entry name" value="MEMBRANE TRANSPORTER PROTEIN"/>
    <property type="match status" value="1"/>
</dbReference>
<keyword evidence="7" id="KW-1185">Reference proteome</keyword>
<feature type="transmembrane region" description="Helical" evidence="5">
    <location>
        <begin position="308"/>
        <end position="326"/>
    </location>
</feature>
<protein>
    <recommendedName>
        <fullName evidence="8">Membrane transporter protein</fullName>
    </recommendedName>
</protein>
<dbReference type="EnsemblMetazoa" id="CJA04936.1">
    <property type="protein sequence ID" value="CJA04936.1"/>
    <property type="gene ID" value="WBGene00124140"/>
</dbReference>
<feature type="transmembrane region" description="Helical" evidence="5">
    <location>
        <begin position="43"/>
        <end position="60"/>
    </location>
</feature>
<evidence type="ECO:0000313" key="6">
    <source>
        <dbReference type="EnsemblMetazoa" id="CJA04936.1"/>
    </source>
</evidence>
<feature type="transmembrane region" description="Helical" evidence="5">
    <location>
        <begin position="80"/>
        <end position="106"/>
    </location>
</feature>
<dbReference type="Pfam" id="PF01925">
    <property type="entry name" value="TauE"/>
    <property type="match status" value="1"/>
</dbReference>
<evidence type="ECO:0000313" key="7">
    <source>
        <dbReference type="Proteomes" id="UP000005237"/>
    </source>
</evidence>
<accession>A0A8R1DL68</accession>
<feature type="transmembrane region" description="Helical" evidence="5">
    <location>
        <begin position="332"/>
        <end position="351"/>
    </location>
</feature>
<reference evidence="6" key="2">
    <citation type="submission" date="2022-06" db="UniProtKB">
        <authorList>
            <consortium name="EnsemblMetazoa"/>
        </authorList>
    </citation>
    <scope>IDENTIFICATION</scope>
    <source>
        <strain evidence="6">DF5081</strain>
    </source>
</reference>
<feature type="transmembrane region" description="Helical" evidence="5">
    <location>
        <begin position="174"/>
        <end position="191"/>
    </location>
</feature>
<name>A0A8R1DL68_CAEJA</name>
<evidence type="ECO:0000256" key="2">
    <source>
        <dbReference type="ARBA" id="ARBA00022692"/>
    </source>
</evidence>